<proteinExistence type="predicted"/>
<dbReference type="SUPFAM" id="SSF46689">
    <property type="entry name" value="Homeodomain-like"/>
    <property type="match status" value="2"/>
</dbReference>
<keyword evidence="3" id="KW-0804">Transcription</keyword>
<dbReference type="PROSITE" id="PS01124">
    <property type="entry name" value="HTH_ARAC_FAMILY_2"/>
    <property type="match status" value="1"/>
</dbReference>
<dbReference type="Proteomes" id="UP001210809">
    <property type="component" value="Unassembled WGS sequence"/>
</dbReference>
<name>A0AAW6D4V3_9FIRM</name>
<evidence type="ECO:0000256" key="3">
    <source>
        <dbReference type="ARBA" id="ARBA00023163"/>
    </source>
</evidence>
<dbReference type="GO" id="GO:0003700">
    <property type="term" value="F:DNA-binding transcription factor activity"/>
    <property type="evidence" value="ECO:0007669"/>
    <property type="project" value="InterPro"/>
</dbReference>
<comment type="caution">
    <text evidence="5">The sequence shown here is derived from an EMBL/GenBank/DDBJ whole genome shotgun (WGS) entry which is preliminary data.</text>
</comment>
<dbReference type="InterPro" id="IPR018060">
    <property type="entry name" value="HTH_AraC"/>
</dbReference>
<gene>
    <name evidence="5" type="ORF">PNE09_07385</name>
</gene>
<dbReference type="Gene3D" id="1.10.10.60">
    <property type="entry name" value="Homeodomain-like"/>
    <property type="match status" value="2"/>
</dbReference>
<protein>
    <submittedName>
        <fullName evidence="5">Helix-turn-helix transcriptional regulator</fullName>
    </submittedName>
</protein>
<dbReference type="EMBL" id="JAQLXW010000009">
    <property type="protein sequence ID" value="MDB8003888.1"/>
    <property type="molecule type" value="Genomic_DNA"/>
</dbReference>
<dbReference type="InterPro" id="IPR020449">
    <property type="entry name" value="Tscrpt_reg_AraC-type_HTH"/>
</dbReference>
<organism evidence="5 6">
    <name type="scientific">[Eubacterium] siraeum</name>
    <dbReference type="NCBI Taxonomy" id="39492"/>
    <lineage>
        <taxon>Bacteria</taxon>
        <taxon>Bacillati</taxon>
        <taxon>Bacillota</taxon>
        <taxon>Clostridia</taxon>
        <taxon>Eubacteriales</taxon>
        <taxon>Oscillospiraceae</taxon>
        <taxon>Oscillospiraceae incertae sedis</taxon>
    </lineage>
</organism>
<evidence type="ECO:0000313" key="6">
    <source>
        <dbReference type="Proteomes" id="UP001210809"/>
    </source>
</evidence>
<feature type="domain" description="HTH araC/xylS-type" evidence="4">
    <location>
        <begin position="174"/>
        <end position="272"/>
    </location>
</feature>
<dbReference type="PRINTS" id="PR00032">
    <property type="entry name" value="HTHARAC"/>
</dbReference>
<evidence type="ECO:0000256" key="2">
    <source>
        <dbReference type="ARBA" id="ARBA00023125"/>
    </source>
</evidence>
<dbReference type="GO" id="GO:0043565">
    <property type="term" value="F:sequence-specific DNA binding"/>
    <property type="evidence" value="ECO:0007669"/>
    <property type="project" value="InterPro"/>
</dbReference>
<sequence>MAKNASKTTANTENNVCNQHKTTTCRITDEDEKNENTEPEKLLYVQQAQEFYHEPIENENSVFALIASGDINQLLEAKLKYDADIESGKGQLSDDPLRNQIYHLVVCAAVVARTCIAAGMSEETAYTLSDIYIRRADICTSIEQVIELNNEMVMDYAVRMQRLRRTKRLSVPVRTAIKMISENTGKRLTVQQIADEAGYDRSHLHRLFKAEIGMGIHEYINASRINAAKGMLKDGTHTIADIASILGFSSQSHFCRAFSEAVGVTPKEYKNGKLP</sequence>
<accession>A0AAW6D4V3</accession>
<dbReference type="AlphaFoldDB" id="A0AAW6D4V3"/>
<evidence type="ECO:0000256" key="1">
    <source>
        <dbReference type="ARBA" id="ARBA00023015"/>
    </source>
</evidence>
<reference evidence="5" key="1">
    <citation type="submission" date="2023-01" db="EMBL/GenBank/DDBJ databases">
        <title>Human gut microbiome strain richness.</title>
        <authorList>
            <person name="Chen-Liaw A."/>
        </authorList>
    </citation>
    <scope>NUCLEOTIDE SEQUENCE</scope>
    <source>
        <strain evidence="5">1001283st1_G1_1001283B150217_161031</strain>
    </source>
</reference>
<evidence type="ECO:0000259" key="4">
    <source>
        <dbReference type="PROSITE" id="PS01124"/>
    </source>
</evidence>
<dbReference type="Pfam" id="PF12833">
    <property type="entry name" value="HTH_18"/>
    <property type="match status" value="1"/>
</dbReference>
<dbReference type="PANTHER" id="PTHR43280">
    <property type="entry name" value="ARAC-FAMILY TRANSCRIPTIONAL REGULATOR"/>
    <property type="match status" value="1"/>
</dbReference>
<dbReference type="SMART" id="SM00342">
    <property type="entry name" value="HTH_ARAC"/>
    <property type="match status" value="1"/>
</dbReference>
<dbReference type="PROSITE" id="PS00041">
    <property type="entry name" value="HTH_ARAC_FAMILY_1"/>
    <property type="match status" value="1"/>
</dbReference>
<evidence type="ECO:0000313" key="5">
    <source>
        <dbReference type="EMBL" id="MDB8003888.1"/>
    </source>
</evidence>
<keyword evidence="2" id="KW-0238">DNA-binding</keyword>
<dbReference type="InterPro" id="IPR009057">
    <property type="entry name" value="Homeodomain-like_sf"/>
</dbReference>
<keyword evidence="1" id="KW-0805">Transcription regulation</keyword>
<dbReference type="PANTHER" id="PTHR43280:SF2">
    <property type="entry name" value="HTH-TYPE TRANSCRIPTIONAL REGULATOR EXSA"/>
    <property type="match status" value="1"/>
</dbReference>
<dbReference type="InterPro" id="IPR018062">
    <property type="entry name" value="HTH_AraC-typ_CS"/>
</dbReference>